<keyword evidence="6" id="KW-1185">Reference proteome</keyword>
<name>A0AAV2QU83_MEGNR</name>
<dbReference type="Proteomes" id="UP001497623">
    <property type="component" value="Unassembled WGS sequence"/>
</dbReference>
<feature type="region of interest" description="Disordered" evidence="2">
    <location>
        <begin position="274"/>
        <end position="295"/>
    </location>
</feature>
<protein>
    <recommendedName>
        <fullName evidence="4">DUF7869 domain-containing protein</fullName>
    </recommendedName>
</protein>
<dbReference type="AlphaFoldDB" id="A0AAV2QU83"/>
<accession>A0AAV2QU83</accession>
<sequence length="386" mass="44110">MSKILILYIFFLQEGKGEDASEERQKLTEHQKAAEQQQAKLSKAEQECKEAGPGSSTRFISIDLQQTLTCPRLNNQRAYFRKKFNYHNLCIYDLNSCKANCFLWDETMAMKGSNEINSCLLKWIELNKSDGFKDLVIFADNCAGQNKNIYVILNCLRLLHLGDFDSIKIEFMVAGHSYMPCDRAFGSIENKIRKQSTINNPDEYATLIQTATAGGINVVRMAQEDFFDVKALKSLITLRRPKKFLFTEGRTFTLVKTKPWHYHIKNNKGSSEYVDLEKGRKGPPAKTKNKVKRHEPTAPLLTSDPLVRAYANEIKIDESKLEHLLQLREFLHLPGKEWLDRLVVSQRTAVAVTEQADSEETPVLDNDNAQDEDLLFYVDVTPSDST</sequence>
<dbReference type="PANTHER" id="PTHR34415">
    <property type="entry name" value="INTEGRASE CATALYTIC DOMAIN-CONTAINING PROTEIN"/>
    <property type="match status" value="1"/>
</dbReference>
<dbReference type="PANTHER" id="PTHR34415:SF1">
    <property type="entry name" value="INTEGRASE CATALYTIC DOMAIN-CONTAINING PROTEIN"/>
    <property type="match status" value="1"/>
</dbReference>
<proteinExistence type="predicted"/>
<evidence type="ECO:0000256" key="2">
    <source>
        <dbReference type="SAM" id="MobiDB-lite"/>
    </source>
</evidence>
<feature type="coiled-coil region" evidence="1">
    <location>
        <begin position="17"/>
        <end position="47"/>
    </location>
</feature>
<evidence type="ECO:0000259" key="4">
    <source>
        <dbReference type="Pfam" id="PF25273"/>
    </source>
</evidence>
<organism evidence="5 6">
    <name type="scientific">Meganyctiphanes norvegica</name>
    <name type="common">Northern krill</name>
    <name type="synonym">Thysanopoda norvegica</name>
    <dbReference type="NCBI Taxonomy" id="48144"/>
    <lineage>
        <taxon>Eukaryota</taxon>
        <taxon>Metazoa</taxon>
        <taxon>Ecdysozoa</taxon>
        <taxon>Arthropoda</taxon>
        <taxon>Crustacea</taxon>
        <taxon>Multicrustacea</taxon>
        <taxon>Malacostraca</taxon>
        <taxon>Eumalacostraca</taxon>
        <taxon>Eucarida</taxon>
        <taxon>Euphausiacea</taxon>
        <taxon>Euphausiidae</taxon>
        <taxon>Meganyctiphanes</taxon>
    </lineage>
</organism>
<dbReference type="InterPro" id="IPR057191">
    <property type="entry name" value="DUF7869"/>
</dbReference>
<dbReference type="Pfam" id="PF25273">
    <property type="entry name" value="DUF7869"/>
    <property type="match status" value="1"/>
</dbReference>
<reference evidence="5 6" key="1">
    <citation type="submission" date="2024-05" db="EMBL/GenBank/DDBJ databases">
        <authorList>
            <person name="Wallberg A."/>
        </authorList>
    </citation>
    <scope>NUCLEOTIDE SEQUENCE [LARGE SCALE GENOMIC DNA]</scope>
</reference>
<evidence type="ECO:0000256" key="1">
    <source>
        <dbReference type="SAM" id="Coils"/>
    </source>
</evidence>
<comment type="caution">
    <text evidence="5">The sequence shown here is derived from an EMBL/GenBank/DDBJ whole genome shotgun (WGS) entry which is preliminary data.</text>
</comment>
<dbReference type="EMBL" id="CAXKWB010011624">
    <property type="protein sequence ID" value="CAL4102070.1"/>
    <property type="molecule type" value="Genomic_DNA"/>
</dbReference>
<keyword evidence="1" id="KW-0175">Coiled coil</keyword>
<evidence type="ECO:0000256" key="3">
    <source>
        <dbReference type="SAM" id="SignalP"/>
    </source>
</evidence>
<feature type="signal peptide" evidence="3">
    <location>
        <begin position="1"/>
        <end position="17"/>
    </location>
</feature>
<gene>
    <name evidence="5" type="ORF">MNOR_LOCUS17165</name>
</gene>
<evidence type="ECO:0000313" key="5">
    <source>
        <dbReference type="EMBL" id="CAL4102070.1"/>
    </source>
</evidence>
<keyword evidence="3" id="KW-0732">Signal</keyword>
<feature type="chain" id="PRO_5043606951" description="DUF7869 domain-containing protein" evidence="3">
    <location>
        <begin position="18"/>
        <end position="386"/>
    </location>
</feature>
<evidence type="ECO:0000313" key="6">
    <source>
        <dbReference type="Proteomes" id="UP001497623"/>
    </source>
</evidence>
<feature type="compositionally biased region" description="Basic residues" evidence="2">
    <location>
        <begin position="281"/>
        <end position="293"/>
    </location>
</feature>
<feature type="domain" description="DUF7869" evidence="4">
    <location>
        <begin position="100"/>
        <end position="259"/>
    </location>
</feature>